<dbReference type="CDD" id="cd02661">
    <property type="entry name" value="Peptidase_C19E"/>
    <property type="match status" value="1"/>
</dbReference>
<feature type="signal peptide" evidence="7">
    <location>
        <begin position="1"/>
        <end position="27"/>
    </location>
</feature>
<dbReference type="Proteomes" id="UP000077202">
    <property type="component" value="Unassembled WGS sequence"/>
</dbReference>
<evidence type="ECO:0008006" key="12">
    <source>
        <dbReference type="Google" id="ProtNLM"/>
    </source>
</evidence>
<feature type="domain" description="USP" evidence="8">
    <location>
        <begin position="201"/>
        <end position="507"/>
    </location>
</feature>
<evidence type="ECO:0000256" key="1">
    <source>
        <dbReference type="ARBA" id="ARBA00009085"/>
    </source>
</evidence>
<dbReference type="SUPFAM" id="SSF144232">
    <property type="entry name" value="HIT/MYND zinc finger-like"/>
    <property type="match status" value="1"/>
</dbReference>
<dbReference type="PANTHER" id="PTHR24006:SF677">
    <property type="entry name" value="UBIQUITIN CARBOXYL-TERMINAL HYDROLASE 19"/>
    <property type="match status" value="1"/>
</dbReference>
<evidence type="ECO:0000256" key="7">
    <source>
        <dbReference type="SAM" id="SignalP"/>
    </source>
</evidence>
<evidence type="ECO:0000256" key="3">
    <source>
        <dbReference type="ARBA" id="ARBA00022771"/>
    </source>
</evidence>
<dbReference type="GO" id="GO:0005634">
    <property type="term" value="C:nucleus"/>
    <property type="evidence" value="ECO:0007669"/>
    <property type="project" value="TreeGrafter"/>
</dbReference>
<protein>
    <recommendedName>
        <fullName evidence="12">USP domain-containing protein</fullName>
    </recommendedName>
</protein>
<keyword evidence="2" id="KW-0479">Metal-binding</keyword>
<keyword evidence="11" id="KW-1185">Reference proteome</keyword>
<dbReference type="FunFam" id="3.90.70.10:FF:000026">
    <property type="entry name" value="Ubiquitin carboxyl-terminal hydrolase 15"/>
    <property type="match status" value="1"/>
</dbReference>
<dbReference type="Pfam" id="PF00443">
    <property type="entry name" value="UCH"/>
    <property type="match status" value="1"/>
</dbReference>
<gene>
    <name evidence="10" type="ORF">AXG93_786s1050</name>
</gene>
<dbReference type="Gene3D" id="3.90.70.10">
    <property type="entry name" value="Cysteine proteinases"/>
    <property type="match status" value="1"/>
</dbReference>
<dbReference type="GO" id="GO:0005829">
    <property type="term" value="C:cytosol"/>
    <property type="evidence" value="ECO:0007669"/>
    <property type="project" value="TreeGrafter"/>
</dbReference>
<dbReference type="GO" id="GO:0008270">
    <property type="term" value="F:zinc ion binding"/>
    <property type="evidence" value="ECO:0007669"/>
    <property type="project" value="UniProtKB-KW"/>
</dbReference>
<feature type="region of interest" description="Disordered" evidence="6">
    <location>
        <begin position="929"/>
        <end position="955"/>
    </location>
</feature>
<evidence type="ECO:0000259" key="9">
    <source>
        <dbReference type="PROSITE" id="PS50865"/>
    </source>
</evidence>
<feature type="region of interest" description="Disordered" evidence="6">
    <location>
        <begin position="1218"/>
        <end position="1329"/>
    </location>
</feature>
<evidence type="ECO:0000256" key="6">
    <source>
        <dbReference type="SAM" id="MobiDB-lite"/>
    </source>
</evidence>
<dbReference type="GO" id="GO:0016579">
    <property type="term" value="P:protein deubiquitination"/>
    <property type="evidence" value="ECO:0007669"/>
    <property type="project" value="InterPro"/>
</dbReference>
<accession>A0A176WI51</accession>
<dbReference type="SUPFAM" id="SSF54001">
    <property type="entry name" value="Cysteine proteinases"/>
    <property type="match status" value="1"/>
</dbReference>
<dbReference type="PROSITE" id="PS01360">
    <property type="entry name" value="ZF_MYND_1"/>
    <property type="match status" value="1"/>
</dbReference>
<feature type="compositionally biased region" description="Polar residues" evidence="6">
    <location>
        <begin position="722"/>
        <end position="744"/>
    </location>
</feature>
<dbReference type="Pfam" id="PF02810">
    <property type="entry name" value="SEC-C"/>
    <property type="match status" value="1"/>
</dbReference>
<proteinExistence type="inferred from homology"/>
<evidence type="ECO:0000256" key="2">
    <source>
        <dbReference type="ARBA" id="ARBA00022723"/>
    </source>
</evidence>
<reference evidence="10" key="1">
    <citation type="submission" date="2016-03" db="EMBL/GenBank/DDBJ databases">
        <title>Mechanisms controlling the formation of the plant cell surface in tip-growing cells are functionally conserved among land plants.</title>
        <authorList>
            <person name="Honkanen S."/>
            <person name="Jones V.A."/>
            <person name="Morieri G."/>
            <person name="Champion C."/>
            <person name="Hetherington A.J."/>
            <person name="Kelly S."/>
            <person name="Saint-Marcoux D."/>
            <person name="Proust H."/>
            <person name="Prescott H."/>
            <person name="Dolan L."/>
        </authorList>
    </citation>
    <scope>NUCLEOTIDE SEQUENCE [LARGE SCALE GENOMIC DNA]</scope>
    <source>
        <tissue evidence="10">Whole gametophyte</tissue>
    </source>
</reference>
<dbReference type="InterPro" id="IPR050164">
    <property type="entry name" value="Peptidase_C19"/>
</dbReference>
<dbReference type="InterPro" id="IPR001394">
    <property type="entry name" value="Peptidase_C19_UCH"/>
</dbReference>
<name>A0A176WI51_MARPO</name>
<feature type="region of interest" description="Disordered" evidence="6">
    <location>
        <begin position="1123"/>
        <end position="1195"/>
    </location>
</feature>
<dbReference type="PROSITE" id="PS50235">
    <property type="entry name" value="USP_3"/>
    <property type="match status" value="1"/>
</dbReference>
<comment type="similarity">
    <text evidence="1">Belongs to the peptidase C19 family.</text>
</comment>
<evidence type="ECO:0000259" key="8">
    <source>
        <dbReference type="PROSITE" id="PS50235"/>
    </source>
</evidence>
<organism evidence="10 11">
    <name type="scientific">Marchantia polymorpha subsp. ruderalis</name>
    <dbReference type="NCBI Taxonomy" id="1480154"/>
    <lineage>
        <taxon>Eukaryota</taxon>
        <taxon>Viridiplantae</taxon>
        <taxon>Streptophyta</taxon>
        <taxon>Embryophyta</taxon>
        <taxon>Marchantiophyta</taxon>
        <taxon>Marchantiopsida</taxon>
        <taxon>Marchantiidae</taxon>
        <taxon>Marchantiales</taxon>
        <taxon>Marchantiaceae</taxon>
        <taxon>Marchantia</taxon>
    </lineage>
</organism>
<evidence type="ECO:0000313" key="10">
    <source>
        <dbReference type="EMBL" id="OAE32807.1"/>
    </source>
</evidence>
<dbReference type="InterPro" id="IPR038765">
    <property type="entry name" value="Papain-like_cys_pep_sf"/>
</dbReference>
<dbReference type="GO" id="GO:0004843">
    <property type="term" value="F:cysteine-type deubiquitinase activity"/>
    <property type="evidence" value="ECO:0007669"/>
    <property type="project" value="InterPro"/>
</dbReference>
<feature type="chain" id="PRO_5008052502" description="USP domain-containing protein" evidence="7">
    <location>
        <begin position="28"/>
        <end position="1358"/>
    </location>
</feature>
<evidence type="ECO:0000313" key="11">
    <source>
        <dbReference type="Proteomes" id="UP000077202"/>
    </source>
</evidence>
<dbReference type="InterPro" id="IPR002893">
    <property type="entry name" value="Znf_MYND"/>
</dbReference>
<feature type="compositionally biased region" description="Low complexity" evidence="6">
    <location>
        <begin position="1222"/>
        <end position="1235"/>
    </location>
</feature>
<feature type="region of interest" description="Disordered" evidence="6">
    <location>
        <begin position="684"/>
        <end position="785"/>
    </location>
</feature>
<feature type="compositionally biased region" description="Low complexity" evidence="6">
    <location>
        <begin position="1282"/>
        <end position="1320"/>
    </location>
</feature>
<dbReference type="Gene3D" id="3.10.450.50">
    <property type="match status" value="1"/>
</dbReference>
<feature type="compositionally biased region" description="Low complexity" evidence="6">
    <location>
        <begin position="117"/>
        <end position="148"/>
    </location>
</feature>
<dbReference type="PROSITE" id="PS00972">
    <property type="entry name" value="USP_1"/>
    <property type="match status" value="1"/>
</dbReference>
<evidence type="ECO:0000256" key="4">
    <source>
        <dbReference type="ARBA" id="ARBA00022833"/>
    </source>
</evidence>
<sequence>MHEWGDSGITAVFLALILAAVISVGVAQQVRARATRIQEIRRLQSEAAHQAQREEAQAAAEYTSMVATRNLCSNCKTPASTFICSRCKTVRYCGGVCQKEHWEDGHKQECRAPDPPSSGSSVASSRNISDVFSRSSSTSESRTLSDVSDFQGSEDTNHHELSRPALSVTANGALSKPKKVLFPYSLFEKFFSNDRLKVPPCGLINCGNSCFANAVLQCLTYTRPLTAYLLEGHHSEECRRSEWCFMCELQDHVWRVRKEQNAFSPIRILSRIRNIGGHLGYGRQEDAHEFMRFAIDSMQSICLDEAGGEKFVDPRSQETTLIHHIFGGHLQSQVQCMRCQHESNRYEKMMDLAVEIHGSVETLADALKQFTASEWLDGDNKYKCDRCNAYVKARKRLTLHEAPNILTIALKRFQTGKFGKLNKRVTFPEVLDMLPYMSEKGDKPPSYLLYAVVVHVDMLNASFFGHYICYVKDSQGIWYKIDDSKVKEVDIEKVMSQRAYMLFYKRSSVRSAPEMNEEVASVNIPAVGRTMYEDNGVGKVYTGASHLVPGVMTAVGGTMGLHAMVEPRQREGYVEGVPQTVKAHAFVNGEHATTQPSSWERDLVCVSNDDEISVEQSGCIASSSSHSVISPTSSSHMSMEEPGVLRKVLFCNPPASSTEEEAAFASSDLLSPMSSDLADITLNVSPVDKPSTPKIGKRRLEEGLTPLPAPKPLDTDLLPTWPANSNGRSTPSSPLCLSTANQMNGLVPSAMYPSRQSYSGDKSGESPAPPGSPVQHRLSSDQTGLAASAELGCDPERIHLGMMSYSLSAGASDEDLVGRAKRQHVEVDSSEFSLMERVTKPSGMGQALEQPDISELDRKDIMEWNDLVLQPGSPASVAASGPAFDSCDDYVPADTNHCARASEVQAFPSSLRQVLLDQQVKDRSTLPFHTDETLSNMGTHPPSPVRAVGGPAGSLEADSWRTMQPLPASGMVVFRATAARSASLDVIGASKTLQSQVTPGLGPLATSEDEDTTFDDLETMSILPLLEEPERPEVLLQSAHLAPQDPTCNVTQLPVGTPHIQMAMDNGASTSYSKEDDLPRHGPESACVPVRKQHLEAATVEDIAAAPARPQKQKSTFLPLFAPGFLNRTNTPPADSKSRHGSNGATSKANGEASNIGASGNSHGEENGAPARDNAVESAHTHSDNSGNGLSPKVQTEIGRGASVNGVSNGVGHGFLPTAINSGASSSRSHSHGSSNEAAHPIHENGGLQNGAKSDDQSQGNHSETKLRNKTGSSSKGKRSAAGHVGNGAVASSVPEEAAPAAHTVQLSRSKSLSRAASGKQKQGRNESCHCGSQRKWKKCCGKSEGMTPEISRRRLVI</sequence>
<dbReference type="InterPro" id="IPR028889">
    <property type="entry name" value="USP"/>
</dbReference>
<dbReference type="PROSITE" id="PS50865">
    <property type="entry name" value="ZF_MYND_2"/>
    <property type="match status" value="1"/>
</dbReference>
<dbReference type="InterPro" id="IPR018200">
    <property type="entry name" value="USP_CS"/>
</dbReference>
<evidence type="ECO:0000256" key="5">
    <source>
        <dbReference type="PROSITE-ProRule" id="PRU00134"/>
    </source>
</evidence>
<dbReference type="Pfam" id="PF01753">
    <property type="entry name" value="zf-MYND"/>
    <property type="match status" value="1"/>
</dbReference>
<dbReference type="InterPro" id="IPR004027">
    <property type="entry name" value="SEC_C_motif"/>
</dbReference>
<feature type="domain" description="MYND-type" evidence="9">
    <location>
        <begin position="72"/>
        <end position="110"/>
    </location>
</feature>
<dbReference type="EMBL" id="LVLJ01000728">
    <property type="protein sequence ID" value="OAE32807.1"/>
    <property type="molecule type" value="Genomic_DNA"/>
</dbReference>
<feature type="region of interest" description="Disordered" evidence="6">
    <location>
        <begin position="104"/>
        <end position="162"/>
    </location>
</feature>
<feature type="compositionally biased region" description="Polar residues" evidence="6">
    <location>
        <begin position="1141"/>
        <end position="1162"/>
    </location>
</feature>
<keyword evidence="7" id="KW-0732">Signal</keyword>
<keyword evidence="3 5" id="KW-0863">Zinc-finger</keyword>
<keyword evidence="4" id="KW-0862">Zinc</keyword>
<comment type="caution">
    <text evidence="10">The sequence shown here is derived from an EMBL/GenBank/DDBJ whole genome shotgun (WGS) entry which is preliminary data.</text>
</comment>
<dbReference type="PANTHER" id="PTHR24006">
    <property type="entry name" value="UBIQUITIN CARBOXYL-TERMINAL HYDROLASE"/>
    <property type="match status" value="1"/>
</dbReference>
<dbReference type="Gene3D" id="6.10.140.2220">
    <property type="match status" value="1"/>
</dbReference>